<organism evidence="4 5">
    <name type="scientific">Sandarakinorhabdus cyanobacteriorum</name>
    <dbReference type="NCBI Taxonomy" id="1981098"/>
    <lineage>
        <taxon>Bacteria</taxon>
        <taxon>Pseudomonadati</taxon>
        <taxon>Pseudomonadota</taxon>
        <taxon>Alphaproteobacteria</taxon>
        <taxon>Sphingomonadales</taxon>
        <taxon>Sphingosinicellaceae</taxon>
        <taxon>Sandarakinorhabdus</taxon>
    </lineage>
</organism>
<dbReference type="NCBIfam" id="NF005559">
    <property type="entry name" value="PRK07231.1"/>
    <property type="match status" value="1"/>
</dbReference>
<keyword evidence="5" id="KW-1185">Reference proteome</keyword>
<dbReference type="PANTHER" id="PTHR43639:SF1">
    <property type="entry name" value="SHORT-CHAIN DEHYDROGENASE_REDUCTASE FAMILY PROTEIN"/>
    <property type="match status" value="1"/>
</dbReference>
<sequence>MQRLANRRYLVTGAARGLGLAITRRLVAEGARVMMADIAEISPDIVAELGPAVAAIRCDVAARADLVTAVDAAVTAFGGLDGLVNNAGIAPRGDIFDETPEQFDRVIATNLTAAFHATQLAVPHLIAAGGGVIINMSSVNALLTIPSLLAYNVAKGGLNQLTRNTAVALAPHNIRVVGIGPGTILTELAKNAVMADEAARRQILSRTPLGRAGAPEEIAAIAAFLLSDDASYITGETLYADGGRLGLNYTVPVGDDS</sequence>
<dbReference type="AlphaFoldDB" id="A0A255YLL0"/>
<dbReference type="Proteomes" id="UP000216991">
    <property type="component" value="Unassembled WGS sequence"/>
</dbReference>
<dbReference type="PRINTS" id="PR00081">
    <property type="entry name" value="GDHRDH"/>
</dbReference>
<comment type="caution">
    <text evidence="4">The sequence shown here is derived from an EMBL/GenBank/DDBJ whole genome shotgun (WGS) entry which is preliminary data.</text>
</comment>
<dbReference type="PANTHER" id="PTHR43639">
    <property type="entry name" value="OXIDOREDUCTASE, SHORT-CHAIN DEHYDROGENASE/REDUCTASE FAMILY (AFU_ORTHOLOGUE AFUA_5G02870)"/>
    <property type="match status" value="1"/>
</dbReference>
<evidence type="ECO:0000256" key="2">
    <source>
        <dbReference type="ARBA" id="ARBA00023002"/>
    </source>
</evidence>
<evidence type="ECO:0000313" key="4">
    <source>
        <dbReference type="EMBL" id="OYQ30116.1"/>
    </source>
</evidence>
<evidence type="ECO:0000259" key="3">
    <source>
        <dbReference type="SMART" id="SM00822"/>
    </source>
</evidence>
<dbReference type="InterPro" id="IPR020904">
    <property type="entry name" value="Sc_DH/Rdtase_CS"/>
</dbReference>
<dbReference type="InterPro" id="IPR002347">
    <property type="entry name" value="SDR_fam"/>
</dbReference>
<reference evidence="4 5" key="1">
    <citation type="submission" date="2017-07" db="EMBL/GenBank/DDBJ databases">
        <title>Sandarakinorhabdus cyanobacteriorum sp. nov., a novel bacterium isolated from cyanobacterial aggregates in a eutrophic lake.</title>
        <authorList>
            <person name="Cai H."/>
        </authorList>
    </citation>
    <scope>NUCLEOTIDE SEQUENCE [LARGE SCALE GENOMIC DNA]</scope>
    <source>
        <strain evidence="4 5">TH057</strain>
    </source>
</reference>
<dbReference type="SMART" id="SM00822">
    <property type="entry name" value="PKS_KR"/>
    <property type="match status" value="1"/>
</dbReference>
<dbReference type="InterPro" id="IPR036291">
    <property type="entry name" value="NAD(P)-bd_dom_sf"/>
</dbReference>
<dbReference type="OrthoDB" id="9803333at2"/>
<evidence type="ECO:0000256" key="1">
    <source>
        <dbReference type="ARBA" id="ARBA00006484"/>
    </source>
</evidence>
<dbReference type="PRINTS" id="PR00080">
    <property type="entry name" value="SDRFAMILY"/>
</dbReference>
<comment type="similarity">
    <text evidence="1">Belongs to the short-chain dehydrogenases/reductases (SDR) family.</text>
</comment>
<dbReference type="Gene3D" id="3.40.50.720">
    <property type="entry name" value="NAD(P)-binding Rossmann-like Domain"/>
    <property type="match status" value="1"/>
</dbReference>
<dbReference type="GO" id="GO:0016491">
    <property type="term" value="F:oxidoreductase activity"/>
    <property type="evidence" value="ECO:0007669"/>
    <property type="project" value="UniProtKB-KW"/>
</dbReference>
<feature type="domain" description="Ketoreductase" evidence="3">
    <location>
        <begin position="7"/>
        <end position="182"/>
    </location>
</feature>
<dbReference type="FunFam" id="3.40.50.720:FF:000084">
    <property type="entry name" value="Short-chain dehydrogenase reductase"/>
    <property type="match status" value="1"/>
</dbReference>
<dbReference type="EMBL" id="NOXT01000102">
    <property type="protein sequence ID" value="OYQ30116.1"/>
    <property type="molecule type" value="Genomic_DNA"/>
</dbReference>
<dbReference type="RefSeq" id="WP_094473421.1">
    <property type="nucleotide sequence ID" value="NZ_NOXT01000102.1"/>
</dbReference>
<gene>
    <name evidence="4" type="ORF">CHU93_07190</name>
</gene>
<proteinExistence type="inferred from homology"/>
<keyword evidence="2" id="KW-0560">Oxidoreductase</keyword>
<evidence type="ECO:0000313" key="5">
    <source>
        <dbReference type="Proteomes" id="UP000216991"/>
    </source>
</evidence>
<dbReference type="SUPFAM" id="SSF51735">
    <property type="entry name" value="NAD(P)-binding Rossmann-fold domains"/>
    <property type="match status" value="1"/>
</dbReference>
<dbReference type="CDD" id="cd05233">
    <property type="entry name" value="SDR_c"/>
    <property type="match status" value="1"/>
</dbReference>
<dbReference type="InterPro" id="IPR057326">
    <property type="entry name" value="KR_dom"/>
</dbReference>
<name>A0A255YLL0_9SPHN</name>
<accession>A0A255YLL0</accession>
<dbReference type="Pfam" id="PF13561">
    <property type="entry name" value="adh_short_C2"/>
    <property type="match status" value="1"/>
</dbReference>
<dbReference type="PROSITE" id="PS00061">
    <property type="entry name" value="ADH_SHORT"/>
    <property type="match status" value="1"/>
</dbReference>
<protein>
    <submittedName>
        <fullName evidence="4">Dehydrogenase</fullName>
    </submittedName>
</protein>